<dbReference type="Proteomes" id="UP000230709">
    <property type="component" value="Chromosome"/>
</dbReference>
<dbReference type="RefSeq" id="WP_003608258.1">
    <property type="nucleotide sequence ID" value="NZ_ADVE02000001.1"/>
</dbReference>
<dbReference type="GO" id="GO:0016787">
    <property type="term" value="F:hydrolase activity"/>
    <property type="evidence" value="ECO:0007669"/>
    <property type="project" value="UniProtKB-KW"/>
</dbReference>
<organism evidence="8 9">
    <name type="scientific">Methylosinus trichosporium (strain ATCC 35070 / NCIMB 11131 / UNIQEM 75 / OB3b)</name>
    <dbReference type="NCBI Taxonomy" id="595536"/>
    <lineage>
        <taxon>Bacteria</taxon>
        <taxon>Pseudomonadati</taxon>
        <taxon>Pseudomonadota</taxon>
        <taxon>Alphaproteobacteria</taxon>
        <taxon>Hyphomicrobiales</taxon>
        <taxon>Methylocystaceae</taxon>
        <taxon>Methylosinus</taxon>
    </lineage>
</organism>
<dbReference type="KEGG" id="mtw:CQW49_17700"/>
<name>A0A2D2D3D5_METT3</name>
<dbReference type="Pfam" id="PF03755">
    <property type="entry name" value="YicC-like_N"/>
    <property type="match status" value="1"/>
</dbReference>
<sequence length="295" mass="31831">MSLASMTGFARAHDTLGPWRYAWEIKTVNAKGLDLRLRAPPNFDAVEVKARALIGGRVTRGACFAGLTAKRDDSVVETRVNRAALERLLKALDDIPLHASLRPASLDGLLAVRGIVEIVEPEDDEEQRNALDAQILKTLATALDQLAASRLAEGAALSAVLTQRLDRIAGLTAQAEALPGRGAEAVRARLAQQVAALLDTGAAFDPQRLHQEAVLLAVKADIREELDRLKAHVGSARDLLGKGGPVGRRLDFIAQELSRETNTLCAKSNDGALTAIGLELKIEVEQWREQVQNIE</sequence>
<accession>A0A2D2D3D5</accession>
<evidence type="ECO:0000256" key="3">
    <source>
        <dbReference type="ARBA" id="ARBA00022759"/>
    </source>
</evidence>
<protein>
    <submittedName>
        <fullName evidence="8">YicC family protein</fullName>
    </submittedName>
</protein>
<dbReference type="NCBIfam" id="TIGR00255">
    <property type="entry name" value="YicC/YloC family endoribonuclease"/>
    <property type="match status" value="1"/>
</dbReference>
<dbReference type="InterPro" id="IPR005229">
    <property type="entry name" value="YicC/YloC-like"/>
</dbReference>
<keyword evidence="4" id="KW-0378">Hydrolase</keyword>
<dbReference type="PANTHER" id="PTHR30636:SF3">
    <property type="entry name" value="UPF0701 PROTEIN YICC"/>
    <property type="match status" value="1"/>
</dbReference>
<comment type="cofactor">
    <cofactor evidence="1">
        <name>a divalent metal cation</name>
        <dbReference type="ChEBI" id="CHEBI:60240"/>
    </cofactor>
</comment>
<dbReference type="STRING" id="595536.GCA_000178815_01639"/>
<evidence type="ECO:0000256" key="4">
    <source>
        <dbReference type="ARBA" id="ARBA00022801"/>
    </source>
</evidence>
<evidence type="ECO:0000259" key="7">
    <source>
        <dbReference type="Pfam" id="PF08340"/>
    </source>
</evidence>
<dbReference type="GO" id="GO:0004521">
    <property type="term" value="F:RNA endonuclease activity"/>
    <property type="evidence" value="ECO:0007669"/>
    <property type="project" value="InterPro"/>
</dbReference>
<evidence type="ECO:0000313" key="8">
    <source>
        <dbReference type="EMBL" id="ATQ69508.1"/>
    </source>
</evidence>
<reference evidence="9" key="1">
    <citation type="submission" date="2017-10" db="EMBL/GenBank/DDBJ databases">
        <title>Completed PacBio SMRT sequence of Methylosinus trichosporium OB3b reveals presence of a third large plasmid.</title>
        <authorList>
            <person name="Charles T.C."/>
            <person name="Lynch M.D.J."/>
            <person name="Heil J.R."/>
            <person name="Cheng J."/>
        </authorList>
    </citation>
    <scope>NUCLEOTIDE SEQUENCE [LARGE SCALE GENOMIC DNA]</scope>
    <source>
        <strain evidence="9">OB3b</strain>
    </source>
</reference>
<dbReference type="InterPro" id="IPR013527">
    <property type="entry name" value="YicC-like_N"/>
</dbReference>
<keyword evidence="2" id="KW-0540">Nuclease</keyword>
<dbReference type="InterPro" id="IPR013551">
    <property type="entry name" value="YicC-like_C"/>
</dbReference>
<dbReference type="AlphaFoldDB" id="A0A2D2D3D5"/>
<evidence type="ECO:0000256" key="2">
    <source>
        <dbReference type="ARBA" id="ARBA00022722"/>
    </source>
</evidence>
<keyword evidence="9" id="KW-1185">Reference proteome</keyword>
<dbReference type="EMBL" id="CP023737">
    <property type="protein sequence ID" value="ATQ69508.1"/>
    <property type="molecule type" value="Genomic_DNA"/>
</dbReference>
<proteinExistence type="inferred from homology"/>
<gene>
    <name evidence="8" type="ORF">CQW49_17700</name>
</gene>
<keyword evidence="3" id="KW-0255">Endonuclease</keyword>
<dbReference type="PANTHER" id="PTHR30636">
    <property type="entry name" value="UPF0701 PROTEIN YICC"/>
    <property type="match status" value="1"/>
</dbReference>
<feature type="domain" description="Endoribonuclease YicC-like C-terminal" evidence="7">
    <location>
        <begin position="183"/>
        <end position="295"/>
    </location>
</feature>
<evidence type="ECO:0000256" key="5">
    <source>
        <dbReference type="ARBA" id="ARBA00035648"/>
    </source>
</evidence>
<evidence type="ECO:0000259" key="6">
    <source>
        <dbReference type="Pfam" id="PF03755"/>
    </source>
</evidence>
<dbReference type="Pfam" id="PF08340">
    <property type="entry name" value="YicC-like_C"/>
    <property type="match status" value="1"/>
</dbReference>
<evidence type="ECO:0000256" key="1">
    <source>
        <dbReference type="ARBA" id="ARBA00001968"/>
    </source>
</evidence>
<feature type="domain" description="Endoribonuclease YicC-like N-terminal" evidence="6">
    <location>
        <begin position="4"/>
        <end position="158"/>
    </location>
</feature>
<evidence type="ECO:0000313" key="9">
    <source>
        <dbReference type="Proteomes" id="UP000230709"/>
    </source>
</evidence>
<comment type="similarity">
    <text evidence="5">Belongs to the YicC/YloC family.</text>
</comment>